<comment type="catalytic activity">
    <reaction evidence="3">
        <text>adenosylcob(III)inamide + GTP = adenosylcob(III)inamide phosphate + GDP + H(+)</text>
        <dbReference type="Rhea" id="RHEA:15765"/>
        <dbReference type="ChEBI" id="CHEBI:2480"/>
        <dbReference type="ChEBI" id="CHEBI:15378"/>
        <dbReference type="ChEBI" id="CHEBI:37565"/>
        <dbReference type="ChEBI" id="CHEBI:58189"/>
        <dbReference type="ChEBI" id="CHEBI:58502"/>
        <dbReference type="EC" id="2.7.1.156"/>
    </reaction>
</comment>
<name>A0A840S8V2_9BURK</name>
<evidence type="ECO:0000256" key="13">
    <source>
        <dbReference type="ARBA" id="ARBA00023134"/>
    </source>
</evidence>
<feature type="binding site" evidence="16">
    <location>
        <begin position="55"/>
        <end position="58"/>
    </location>
    <ligand>
        <name>GTP</name>
        <dbReference type="ChEBI" id="CHEBI:37565"/>
    </ligand>
</feature>
<evidence type="ECO:0000256" key="10">
    <source>
        <dbReference type="ARBA" id="ARBA00022741"/>
    </source>
</evidence>
<dbReference type="UniPathway" id="UPA00148">
    <property type="reaction ID" value="UER00236"/>
</dbReference>
<dbReference type="EMBL" id="JACHHO010000002">
    <property type="protein sequence ID" value="MBB5204850.1"/>
    <property type="molecule type" value="Genomic_DNA"/>
</dbReference>
<comment type="pathway">
    <text evidence="5 14">Cofactor biosynthesis; adenosylcobalamin biosynthesis; adenosylcobalamin from cob(II)yrinate a,c-diamide: step 6/7.</text>
</comment>
<evidence type="ECO:0000256" key="11">
    <source>
        <dbReference type="ARBA" id="ARBA00022777"/>
    </source>
</evidence>
<keyword evidence="9 14" id="KW-0808">Transferase</keyword>
<dbReference type="AlphaFoldDB" id="A0A840S8V2"/>
<evidence type="ECO:0000256" key="1">
    <source>
        <dbReference type="ARBA" id="ARBA00000312"/>
    </source>
</evidence>
<dbReference type="Pfam" id="PF02283">
    <property type="entry name" value="CobU"/>
    <property type="match status" value="1"/>
</dbReference>
<organism evidence="17 18">
    <name type="scientific">Inhella inkyongensis</name>
    <dbReference type="NCBI Taxonomy" id="392593"/>
    <lineage>
        <taxon>Bacteria</taxon>
        <taxon>Pseudomonadati</taxon>
        <taxon>Pseudomonadota</taxon>
        <taxon>Betaproteobacteria</taxon>
        <taxon>Burkholderiales</taxon>
        <taxon>Sphaerotilaceae</taxon>
        <taxon>Inhella</taxon>
    </lineage>
</organism>
<feature type="binding site" evidence="16">
    <location>
        <position position="69"/>
    </location>
    <ligand>
        <name>GTP</name>
        <dbReference type="ChEBI" id="CHEBI:37565"/>
    </ligand>
</feature>
<comment type="similarity">
    <text evidence="7 14">Belongs to the CobU/CobP family.</text>
</comment>
<keyword evidence="13 14" id="KW-0342">GTP-binding</keyword>
<dbReference type="GO" id="GO:0005525">
    <property type="term" value="F:GTP binding"/>
    <property type="evidence" value="ECO:0007669"/>
    <property type="project" value="UniProtKB-UniRule"/>
</dbReference>
<keyword evidence="17" id="KW-0548">Nucleotidyltransferase</keyword>
<evidence type="ECO:0000313" key="17">
    <source>
        <dbReference type="EMBL" id="MBB5204850.1"/>
    </source>
</evidence>
<keyword evidence="18" id="KW-1185">Reference proteome</keyword>
<proteinExistence type="inferred from homology"/>
<evidence type="ECO:0000256" key="4">
    <source>
        <dbReference type="ARBA" id="ARBA00003889"/>
    </source>
</evidence>
<reference evidence="17 18" key="1">
    <citation type="submission" date="2020-08" db="EMBL/GenBank/DDBJ databases">
        <title>Genomic Encyclopedia of Type Strains, Phase IV (KMG-IV): sequencing the most valuable type-strain genomes for metagenomic binning, comparative biology and taxonomic classification.</title>
        <authorList>
            <person name="Goeker M."/>
        </authorList>
    </citation>
    <scope>NUCLEOTIDE SEQUENCE [LARGE SCALE GENOMIC DNA]</scope>
    <source>
        <strain evidence="17 18">DSM 23958</strain>
    </source>
</reference>
<dbReference type="GO" id="GO:0005524">
    <property type="term" value="F:ATP binding"/>
    <property type="evidence" value="ECO:0007669"/>
    <property type="project" value="UniProtKB-UniRule"/>
</dbReference>
<sequence length="182" mass="19388">MMKELILGGARSGKSARAEARAAEWLAAAPGREAWLIATAHAGDEEMVARIARHREDRARRCPGLRTLEEPVALGACIRQHSAPERLLLVDCLTLWLSQALLPPPGVAAQDLEALQADLLAALRAAPGPVVLVSNEIGLGLMPLQPEARAAVDALGRLHQQVAAVCERLTLMVAGQELRVKG</sequence>
<keyword evidence="10 14" id="KW-0547">Nucleotide-binding</keyword>
<evidence type="ECO:0000256" key="15">
    <source>
        <dbReference type="PIRSR" id="PIRSR006135-1"/>
    </source>
</evidence>
<comment type="catalytic activity">
    <reaction evidence="2 14">
        <text>adenosylcob(III)inamide phosphate + GTP + H(+) = adenosylcob(III)inamide-GDP + diphosphate</text>
        <dbReference type="Rhea" id="RHEA:22712"/>
        <dbReference type="ChEBI" id="CHEBI:15378"/>
        <dbReference type="ChEBI" id="CHEBI:33019"/>
        <dbReference type="ChEBI" id="CHEBI:37565"/>
        <dbReference type="ChEBI" id="CHEBI:58502"/>
        <dbReference type="ChEBI" id="CHEBI:60487"/>
        <dbReference type="EC" id="2.7.7.62"/>
    </reaction>
</comment>
<evidence type="ECO:0000256" key="2">
    <source>
        <dbReference type="ARBA" id="ARBA00000711"/>
    </source>
</evidence>
<evidence type="ECO:0000256" key="8">
    <source>
        <dbReference type="ARBA" id="ARBA00022573"/>
    </source>
</evidence>
<gene>
    <name evidence="17" type="ORF">HNQ51_002164</name>
</gene>
<keyword evidence="11 14" id="KW-0418">Kinase</keyword>
<evidence type="ECO:0000256" key="5">
    <source>
        <dbReference type="ARBA" id="ARBA00004692"/>
    </source>
</evidence>
<evidence type="ECO:0000313" key="18">
    <source>
        <dbReference type="Proteomes" id="UP000554837"/>
    </source>
</evidence>
<keyword evidence="8 14" id="KW-0169">Cobalamin biosynthesis</keyword>
<dbReference type="PANTHER" id="PTHR34848:SF1">
    <property type="entry name" value="BIFUNCTIONAL ADENOSYLCOBALAMIN BIOSYNTHESIS PROTEIN COBU"/>
    <property type="match status" value="1"/>
</dbReference>
<feature type="binding site" evidence="16">
    <location>
        <begin position="38"/>
        <end position="40"/>
    </location>
    <ligand>
        <name>GTP</name>
        <dbReference type="ChEBI" id="CHEBI:37565"/>
    </ligand>
</feature>
<dbReference type="EC" id="2.7.1.156" evidence="14"/>
<evidence type="ECO:0000256" key="6">
    <source>
        <dbReference type="ARBA" id="ARBA00005159"/>
    </source>
</evidence>
<evidence type="ECO:0000256" key="9">
    <source>
        <dbReference type="ARBA" id="ARBA00022679"/>
    </source>
</evidence>
<dbReference type="InterPro" id="IPR003203">
    <property type="entry name" value="CobU/CobP"/>
</dbReference>
<accession>A0A840S8V2</accession>
<feature type="binding site" evidence="16">
    <location>
        <position position="91"/>
    </location>
    <ligand>
        <name>GTP</name>
        <dbReference type="ChEBI" id="CHEBI:37565"/>
    </ligand>
</feature>
<dbReference type="Gene3D" id="3.40.50.300">
    <property type="entry name" value="P-loop containing nucleotide triphosphate hydrolases"/>
    <property type="match status" value="1"/>
</dbReference>
<dbReference type="PIRSF" id="PIRSF006135">
    <property type="entry name" value="CobU"/>
    <property type="match status" value="1"/>
</dbReference>
<evidence type="ECO:0000256" key="12">
    <source>
        <dbReference type="ARBA" id="ARBA00022840"/>
    </source>
</evidence>
<dbReference type="GO" id="GO:0009236">
    <property type="term" value="P:cobalamin biosynthetic process"/>
    <property type="evidence" value="ECO:0007669"/>
    <property type="project" value="UniProtKB-UniRule"/>
</dbReference>
<protein>
    <recommendedName>
        <fullName evidence="14">Bifunctional adenosylcobalamin biosynthesis protein</fullName>
        <ecNumber evidence="14">2.7.1.156</ecNumber>
        <ecNumber evidence="14">2.7.7.62</ecNumber>
    </recommendedName>
</protein>
<comment type="function">
    <text evidence="4 14">Catalyzes ATP-dependent phosphorylation of adenosylcobinamide and addition of GMP to adenosylcobinamide phosphate.</text>
</comment>
<evidence type="ECO:0000256" key="7">
    <source>
        <dbReference type="ARBA" id="ARBA00007490"/>
    </source>
</evidence>
<dbReference type="PANTHER" id="PTHR34848">
    <property type="match status" value="1"/>
</dbReference>
<dbReference type="SUPFAM" id="SSF52540">
    <property type="entry name" value="P-loop containing nucleoside triphosphate hydrolases"/>
    <property type="match status" value="1"/>
</dbReference>
<feature type="active site" description="GMP-histidine intermediate" evidence="15">
    <location>
        <position position="54"/>
    </location>
</feature>
<comment type="caution">
    <text evidence="17">The sequence shown here is derived from an EMBL/GenBank/DDBJ whole genome shotgun (WGS) entry which is preliminary data.</text>
</comment>
<evidence type="ECO:0000256" key="14">
    <source>
        <dbReference type="PIRNR" id="PIRNR006135"/>
    </source>
</evidence>
<evidence type="ECO:0000256" key="16">
    <source>
        <dbReference type="PIRSR" id="PIRSR006135-2"/>
    </source>
</evidence>
<comment type="catalytic activity">
    <reaction evidence="1 14">
        <text>adenosylcob(III)inamide + ATP = adenosylcob(III)inamide phosphate + ADP + H(+)</text>
        <dbReference type="Rhea" id="RHEA:15769"/>
        <dbReference type="ChEBI" id="CHEBI:2480"/>
        <dbReference type="ChEBI" id="CHEBI:15378"/>
        <dbReference type="ChEBI" id="CHEBI:30616"/>
        <dbReference type="ChEBI" id="CHEBI:58502"/>
        <dbReference type="ChEBI" id="CHEBI:456216"/>
        <dbReference type="EC" id="2.7.1.156"/>
    </reaction>
</comment>
<dbReference type="EC" id="2.7.7.62" evidence="14"/>
<dbReference type="Proteomes" id="UP000554837">
    <property type="component" value="Unassembled WGS sequence"/>
</dbReference>
<evidence type="ECO:0000256" key="3">
    <source>
        <dbReference type="ARBA" id="ARBA00001522"/>
    </source>
</evidence>
<dbReference type="InterPro" id="IPR027417">
    <property type="entry name" value="P-loop_NTPase"/>
</dbReference>
<dbReference type="GO" id="GO:0008820">
    <property type="term" value="F:cobinamide phosphate guanylyltransferase activity"/>
    <property type="evidence" value="ECO:0007669"/>
    <property type="project" value="UniProtKB-UniRule"/>
</dbReference>
<feature type="binding site" evidence="16">
    <location>
        <begin position="8"/>
        <end position="15"/>
    </location>
    <ligand>
        <name>GTP</name>
        <dbReference type="ChEBI" id="CHEBI:37565"/>
    </ligand>
</feature>
<keyword evidence="12 14" id="KW-0067">ATP-binding</keyword>
<dbReference type="GO" id="GO:0043752">
    <property type="term" value="F:adenosylcobinamide kinase activity"/>
    <property type="evidence" value="ECO:0007669"/>
    <property type="project" value="UniProtKB-EC"/>
</dbReference>
<comment type="pathway">
    <text evidence="6 14">Cofactor biosynthesis; adenosylcobalamin biosynthesis; adenosylcobalamin from cob(II)yrinate a,c-diamide: step 5/7.</text>
</comment>